<dbReference type="Proteomes" id="UP000494165">
    <property type="component" value="Unassembled WGS sequence"/>
</dbReference>
<sequence length="115" mass="13318">MTEIAMNNHERFVSGFWLDRIPLPVWHSSTVLIKINSTRKRFVEEAFFKNVLLPYDHFEGPVPIPAVEKKEKRFKASMALTCTYDPRVVRLIPKDVIVQAVRIRDSSSSDDESDI</sequence>
<comment type="caution">
    <text evidence="1">The sequence shown here is derived from an EMBL/GenBank/DDBJ whole genome shotgun (WGS) entry which is preliminary data.</text>
</comment>
<accession>A0A8S1CF86</accession>
<reference evidence="1 2" key="1">
    <citation type="submission" date="2020-04" db="EMBL/GenBank/DDBJ databases">
        <authorList>
            <person name="Alioto T."/>
            <person name="Alioto T."/>
            <person name="Gomez Garrido J."/>
        </authorList>
    </citation>
    <scope>NUCLEOTIDE SEQUENCE [LARGE SCALE GENOMIC DNA]</scope>
</reference>
<protein>
    <submittedName>
        <fullName evidence="1">Uncharacterized protein</fullName>
    </submittedName>
</protein>
<gene>
    <name evidence="1" type="ORF">CLODIP_2_CD13417</name>
</gene>
<dbReference type="EMBL" id="CADEPI010000027">
    <property type="protein sequence ID" value="CAB3366839.1"/>
    <property type="molecule type" value="Genomic_DNA"/>
</dbReference>
<proteinExistence type="predicted"/>
<dbReference type="AlphaFoldDB" id="A0A8S1CF86"/>
<dbReference type="OrthoDB" id="6700442at2759"/>
<name>A0A8S1CF86_9INSE</name>
<evidence type="ECO:0000313" key="2">
    <source>
        <dbReference type="Proteomes" id="UP000494165"/>
    </source>
</evidence>
<keyword evidence="2" id="KW-1185">Reference proteome</keyword>
<evidence type="ECO:0000313" key="1">
    <source>
        <dbReference type="EMBL" id="CAB3366839.1"/>
    </source>
</evidence>
<organism evidence="1 2">
    <name type="scientific">Cloeon dipterum</name>
    <dbReference type="NCBI Taxonomy" id="197152"/>
    <lineage>
        <taxon>Eukaryota</taxon>
        <taxon>Metazoa</taxon>
        <taxon>Ecdysozoa</taxon>
        <taxon>Arthropoda</taxon>
        <taxon>Hexapoda</taxon>
        <taxon>Insecta</taxon>
        <taxon>Pterygota</taxon>
        <taxon>Palaeoptera</taxon>
        <taxon>Ephemeroptera</taxon>
        <taxon>Pisciforma</taxon>
        <taxon>Baetidae</taxon>
        <taxon>Cloeon</taxon>
    </lineage>
</organism>